<dbReference type="GO" id="GO:0005524">
    <property type="term" value="F:ATP binding"/>
    <property type="evidence" value="ECO:0007669"/>
    <property type="project" value="InterPro"/>
</dbReference>
<organism evidence="8 9">
    <name type="scientific">Armadillidium nasatum</name>
    <dbReference type="NCBI Taxonomy" id="96803"/>
    <lineage>
        <taxon>Eukaryota</taxon>
        <taxon>Metazoa</taxon>
        <taxon>Ecdysozoa</taxon>
        <taxon>Arthropoda</taxon>
        <taxon>Crustacea</taxon>
        <taxon>Multicrustacea</taxon>
        <taxon>Malacostraca</taxon>
        <taxon>Eumalacostraca</taxon>
        <taxon>Peracarida</taxon>
        <taxon>Isopoda</taxon>
        <taxon>Oniscidea</taxon>
        <taxon>Crinocheta</taxon>
        <taxon>Armadillidiidae</taxon>
        <taxon>Armadillidium</taxon>
    </lineage>
</organism>
<proteinExistence type="predicted"/>
<dbReference type="InterPro" id="IPR000719">
    <property type="entry name" value="Prot_kinase_dom"/>
</dbReference>
<dbReference type="InterPro" id="IPR011009">
    <property type="entry name" value="Kinase-like_dom_sf"/>
</dbReference>
<keyword evidence="6" id="KW-0812">Transmembrane</keyword>
<keyword evidence="3" id="KW-0547">Nucleotide-binding</keyword>
<dbReference type="SUPFAM" id="SSF56112">
    <property type="entry name" value="Protein kinase-like (PK-like)"/>
    <property type="match status" value="1"/>
</dbReference>
<evidence type="ECO:0000313" key="9">
    <source>
        <dbReference type="Proteomes" id="UP000326759"/>
    </source>
</evidence>
<evidence type="ECO:0000256" key="3">
    <source>
        <dbReference type="ARBA" id="ARBA00022741"/>
    </source>
</evidence>
<keyword evidence="5" id="KW-0141">cGMP biosynthesis</keyword>
<evidence type="ECO:0000256" key="6">
    <source>
        <dbReference type="SAM" id="Phobius"/>
    </source>
</evidence>
<comment type="catalytic activity">
    <reaction evidence="1">
        <text>GTP = 3',5'-cyclic GMP + diphosphate</text>
        <dbReference type="Rhea" id="RHEA:13665"/>
        <dbReference type="ChEBI" id="CHEBI:33019"/>
        <dbReference type="ChEBI" id="CHEBI:37565"/>
        <dbReference type="ChEBI" id="CHEBI:57746"/>
        <dbReference type="EC" id="4.6.1.2"/>
    </reaction>
</comment>
<dbReference type="PANTHER" id="PTHR11920:SF474">
    <property type="entry name" value="RECEPTOR-TYPE GUANYLATE CYCLASE GYC76C"/>
    <property type="match status" value="1"/>
</dbReference>
<name>A0A5N5TPD2_9CRUS</name>
<dbReference type="GO" id="GO:0004383">
    <property type="term" value="F:guanylate cyclase activity"/>
    <property type="evidence" value="ECO:0007669"/>
    <property type="project" value="UniProtKB-EC"/>
</dbReference>
<feature type="domain" description="Protein kinase" evidence="7">
    <location>
        <begin position="13"/>
        <end position="210"/>
    </location>
</feature>
<accession>A0A5N5TPD2</accession>
<keyword evidence="9" id="KW-1185">Reference proteome</keyword>
<keyword evidence="6" id="KW-0472">Membrane</keyword>
<evidence type="ECO:0000256" key="1">
    <source>
        <dbReference type="ARBA" id="ARBA00001436"/>
    </source>
</evidence>
<feature type="transmembrane region" description="Helical" evidence="6">
    <location>
        <begin position="6"/>
        <end position="24"/>
    </location>
</feature>
<dbReference type="InterPro" id="IPR050401">
    <property type="entry name" value="Cyclic_nucleotide_synthase"/>
</dbReference>
<evidence type="ECO:0000259" key="7">
    <source>
        <dbReference type="PROSITE" id="PS50011"/>
    </source>
</evidence>
<dbReference type="InterPro" id="IPR001245">
    <property type="entry name" value="Ser-Thr/Tyr_kinase_cat_dom"/>
</dbReference>
<keyword evidence="4" id="KW-0456">Lyase</keyword>
<evidence type="ECO:0000313" key="8">
    <source>
        <dbReference type="EMBL" id="KAB7507961.1"/>
    </source>
</evidence>
<dbReference type="Proteomes" id="UP000326759">
    <property type="component" value="Unassembled WGS sequence"/>
</dbReference>
<dbReference type="GO" id="GO:0004672">
    <property type="term" value="F:protein kinase activity"/>
    <property type="evidence" value="ECO:0007669"/>
    <property type="project" value="InterPro"/>
</dbReference>
<keyword evidence="6" id="KW-1133">Transmembrane helix</keyword>
<dbReference type="EC" id="4.6.1.2" evidence="2"/>
<comment type="caution">
    <text evidence="8">The sequence shown here is derived from an EMBL/GenBank/DDBJ whole genome shotgun (WGS) entry which is preliminary data.</text>
</comment>
<dbReference type="EMBL" id="SEYY01000126">
    <property type="protein sequence ID" value="KAB7507961.1"/>
    <property type="molecule type" value="Genomic_DNA"/>
</dbReference>
<dbReference type="SMART" id="SM00220">
    <property type="entry name" value="S_TKc"/>
    <property type="match status" value="1"/>
</dbReference>
<reference evidence="8 9" key="1">
    <citation type="journal article" date="2019" name="PLoS Biol.">
        <title>Sex chromosomes control vertical transmission of feminizing Wolbachia symbionts in an isopod.</title>
        <authorList>
            <person name="Becking T."/>
            <person name="Chebbi M.A."/>
            <person name="Giraud I."/>
            <person name="Moumen B."/>
            <person name="Laverre T."/>
            <person name="Caubet Y."/>
            <person name="Peccoud J."/>
            <person name="Gilbert C."/>
            <person name="Cordaux R."/>
        </authorList>
    </citation>
    <scope>NUCLEOTIDE SEQUENCE [LARGE SCALE GENOMIC DNA]</scope>
    <source>
        <strain evidence="8">ANa2</strain>
        <tissue evidence="8">Whole body excluding digestive tract and cuticle</tissue>
    </source>
</reference>
<dbReference type="GO" id="GO:0004016">
    <property type="term" value="F:adenylate cyclase activity"/>
    <property type="evidence" value="ECO:0007669"/>
    <property type="project" value="TreeGrafter"/>
</dbReference>
<dbReference type="AlphaFoldDB" id="A0A5N5TPD2"/>
<dbReference type="Gene3D" id="1.10.510.10">
    <property type="entry name" value="Transferase(Phosphotransferase) domain 1"/>
    <property type="match status" value="1"/>
</dbReference>
<dbReference type="Pfam" id="PF07714">
    <property type="entry name" value="PK_Tyr_Ser-Thr"/>
    <property type="match status" value="1"/>
</dbReference>
<dbReference type="GO" id="GO:0005886">
    <property type="term" value="C:plasma membrane"/>
    <property type="evidence" value="ECO:0007669"/>
    <property type="project" value="TreeGrafter"/>
</dbReference>
<evidence type="ECO:0000256" key="2">
    <source>
        <dbReference type="ARBA" id="ARBA00012202"/>
    </source>
</evidence>
<protein>
    <recommendedName>
        <fullName evidence="2">guanylate cyclase</fullName>
        <ecNumber evidence="2">4.6.1.2</ecNumber>
    </recommendedName>
</protein>
<dbReference type="PANTHER" id="PTHR11920">
    <property type="entry name" value="GUANYLYL CYCLASE"/>
    <property type="match status" value="1"/>
</dbReference>
<evidence type="ECO:0000256" key="4">
    <source>
        <dbReference type="ARBA" id="ARBA00023239"/>
    </source>
</evidence>
<feature type="non-terminal residue" evidence="8">
    <location>
        <position position="210"/>
    </location>
</feature>
<dbReference type="PROSITE" id="PS50011">
    <property type="entry name" value="PROTEIN_KINASE_DOM"/>
    <property type="match status" value="1"/>
</dbReference>
<gene>
    <name evidence="8" type="primary">GCY</name>
    <name evidence="8" type="ORF">Anas_03336</name>
</gene>
<keyword evidence="8" id="KW-0675">Receptor</keyword>
<evidence type="ECO:0000256" key="5">
    <source>
        <dbReference type="ARBA" id="ARBA00023293"/>
    </source>
</evidence>
<dbReference type="GO" id="GO:0001653">
    <property type="term" value="F:peptide receptor activity"/>
    <property type="evidence" value="ECO:0007669"/>
    <property type="project" value="TreeGrafter"/>
</dbReference>
<sequence>MEFVRMIIAICLAISIFAFGIGSIQKYRHWKYEQEISGLLWRIDKDELKFSQSDCLSQSKMSIMSGVSQEGIYPIFVPKEYRATNMREIKHRNVCPFIGAYVEDRKITLVTEYANRGSLEDILENEDTRLDKLFISSLVQDLLRGMNFLHHSNYIHGNLKSTNCVVTGRWVLQVTDYDLYDLRLDAYKASERLAAEDEDNQEERKKVLLK</sequence>
<dbReference type="GO" id="GO:0007168">
    <property type="term" value="P:receptor guanylyl cyclase signaling pathway"/>
    <property type="evidence" value="ECO:0007669"/>
    <property type="project" value="TreeGrafter"/>
</dbReference>
<dbReference type="OrthoDB" id="6337215at2759"/>